<reference evidence="1" key="1">
    <citation type="journal article" date="2013" name="Environ. Microbiol.">
        <title>Microbiota from the distal guts of lean and obese adolescents exhibit partial functional redundancy besides clear differences in community structure.</title>
        <authorList>
            <person name="Ferrer M."/>
            <person name="Ruiz A."/>
            <person name="Lanza F."/>
            <person name="Haange S.B."/>
            <person name="Oberbach A."/>
            <person name="Till H."/>
            <person name="Bargiela R."/>
            <person name="Campoy C."/>
            <person name="Segura M.T."/>
            <person name="Richter M."/>
            <person name="von Bergen M."/>
            <person name="Seifert J."/>
            <person name="Suarez A."/>
        </authorList>
    </citation>
    <scope>NUCLEOTIDE SEQUENCE</scope>
</reference>
<dbReference type="AlphaFoldDB" id="K1SN95"/>
<name>K1SN95_9ZZZZ</name>
<feature type="non-terminal residue" evidence="1">
    <location>
        <position position="1"/>
    </location>
</feature>
<evidence type="ECO:0008006" key="2">
    <source>
        <dbReference type="Google" id="ProtNLM"/>
    </source>
</evidence>
<organism evidence="1">
    <name type="scientific">human gut metagenome</name>
    <dbReference type="NCBI Taxonomy" id="408170"/>
    <lineage>
        <taxon>unclassified sequences</taxon>
        <taxon>metagenomes</taxon>
        <taxon>organismal metagenomes</taxon>
    </lineage>
</organism>
<sequence length="91" mass="10487">HYCACSKCCGENDFRYYCERKQVEVGMVAMSSYYPFGTQIMINGTMYTVEDRGGSGIENDKSRVDIYVPDHQEALRLGRYTTTAQIYRMGR</sequence>
<dbReference type="EMBL" id="AJWZ01006700">
    <property type="protein sequence ID" value="EKC59033.1"/>
    <property type="molecule type" value="Genomic_DNA"/>
</dbReference>
<gene>
    <name evidence="1" type="ORF">OBE_09698</name>
</gene>
<proteinExistence type="predicted"/>
<dbReference type="CDD" id="cd14667">
    <property type="entry name" value="3D_containing_proteins"/>
    <property type="match status" value="1"/>
</dbReference>
<accession>K1SN95</accession>
<comment type="caution">
    <text evidence="1">The sequence shown here is derived from an EMBL/GenBank/DDBJ whole genome shotgun (WGS) entry which is preliminary data.</text>
</comment>
<protein>
    <recommendedName>
        <fullName evidence="2">3D domain-containing protein</fullName>
    </recommendedName>
</protein>
<evidence type="ECO:0000313" key="1">
    <source>
        <dbReference type="EMBL" id="EKC59033.1"/>
    </source>
</evidence>
<dbReference type="InterPro" id="IPR059180">
    <property type="entry name" value="3D_YorM"/>
</dbReference>